<dbReference type="OrthoDB" id="185175at2759"/>
<protein>
    <submittedName>
        <fullName evidence="2">Uncharacterized protein</fullName>
    </submittedName>
</protein>
<reference evidence="2 3" key="1">
    <citation type="submission" date="2015-12" db="EMBL/GenBank/DDBJ databases">
        <title>Draft genome of the nematode, Onchocerca flexuosa.</title>
        <authorList>
            <person name="Mitreva M."/>
        </authorList>
    </citation>
    <scope>NUCLEOTIDE SEQUENCE [LARGE SCALE GENOMIC DNA]</scope>
    <source>
        <strain evidence="2">Red Deer</strain>
    </source>
</reference>
<accession>A0A238C5P5</accession>
<keyword evidence="3" id="KW-1185">Reference proteome</keyword>
<feature type="coiled-coil region" evidence="1">
    <location>
        <begin position="13"/>
        <end position="47"/>
    </location>
</feature>
<evidence type="ECO:0000313" key="3">
    <source>
        <dbReference type="Proteomes" id="UP000242913"/>
    </source>
</evidence>
<name>A0A238C5P5_9BILA</name>
<organism evidence="2 3">
    <name type="scientific">Onchocerca flexuosa</name>
    <dbReference type="NCBI Taxonomy" id="387005"/>
    <lineage>
        <taxon>Eukaryota</taxon>
        <taxon>Metazoa</taxon>
        <taxon>Ecdysozoa</taxon>
        <taxon>Nematoda</taxon>
        <taxon>Chromadorea</taxon>
        <taxon>Rhabditida</taxon>
        <taxon>Spirurina</taxon>
        <taxon>Spiruromorpha</taxon>
        <taxon>Filarioidea</taxon>
        <taxon>Onchocercidae</taxon>
        <taxon>Onchocerca</taxon>
    </lineage>
</organism>
<sequence>MYEEKLLAEAQARQEEHCRYLCLERAKDELEKERERLIRMTKKLKDDLQSVKK</sequence>
<proteinExistence type="predicted"/>
<evidence type="ECO:0000256" key="1">
    <source>
        <dbReference type="SAM" id="Coils"/>
    </source>
</evidence>
<dbReference type="Proteomes" id="UP000242913">
    <property type="component" value="Unassembled WGS sequence"/>
</dbReference>
<dbReference type="AlphaFoldDB" id="A0A238C5P5"/>
<dbReference type="EMBL" id="KZ269978">
    <property type="protein sequence ID" value="OZC12268.1"/>
    <property type="molecule type" value="Genomic_DNA"/>
</dbReference>
<gene>
    <name evidence="2" type="ORF">X798_00789</name>
</gene>
<evidence type="ECO:0000313" key="2">
    <source>
        <dbReference type="EMBL" id="OZC12268.1"/>
    </source>
</evidence>
<keyword evidence="1" id="KW-0175">Coiled coil</keyword>